<keyword evidence="8 11" id="KW-0472">Membrane</keyword>
<feature type="domain" description="TonB-dependent receptor plug" evidence="15">
    <location>
        <begin position="84"/>
        <end position="193"/>
    </location>
</feature>
<evidence type="ECO:0000256" key="3">
    <source>
        <dbReference type="ARBA" id="ARBA00022448"/>
    </source>
</evidence>
<dbReference type="EMBL" id="WNKY01000037">
    <property type="protein sequence ID" value="MTV40600.1"/>
    <property type="molecule type" value="Genomic_DNA"/>
</dbReference>
<dbReference type="PROSITE" id="PS52016">
    <property type="entry name" value="TONB_DEPENDENT_REC_3"/>
    <property type="match status" value="1"/>
</dbReference>
<comment type="similarity">
    <text evidence="2 11 13">Belongs to the TonB-dependent receptor family.</text>
</comment>
<evidence type="ECO:0000256" key="5">
    <source>
        <dbReference type="ARBA" id="ARBA00022692"/>
    </source>
</evidence>
<evidence type="ECO:0000259" key="15">
    <source>
        <dbReference type="Pfam" id="PF07715"/>
    </source>
</evidence>
<evidence type="ECO:0000259" key="14">
    <source>
        <dbReference type="Pfam" id="PF00593"/>
    </source>
</evidence>
<sequence>MPGFLNKTPHRFWLGFSSSREFNNGSFTMIQEKMMSRTLRTVFASSMLVGMTAMMHNAIAQEAAPQKIESVQVTGTRITTPGTTSTSPISSVTAEEIKSSQPVAVEEFFKGLPAAVPAIGPGTNNGSGGGATIDLRGLGPNRTLVMINGRRLVPFNLNGTVDTNSIPIALLSRVDLLTGGASVAYGADAVAGVVNFNLKKNFTGIDVTTSYGGTSEYHDGKRKRTDLTMGANLDDGRGNVVLSIGKTTSDPVTQGARPYGVTSLSSVTGKPTGSNTTIPSGFAISKGAGGTDTLAGNWQIDPASGKLVSPLVQYNTNPLNYYATGLDRTQATSLAHYKINDHADVYAEVFYTTSKVSSTLAESGTFGNVFNVPIGNPFIPAAARQQICERRGISAANCVVGNTTMVPMTVNRRFVELGPRFNNFDNKTLQYNLGVKGDLAWDWTYDASWSRGTADQIQTRLNWGSLSKVQQALNAVSTTACVNTANNCVPLNVFGAAGSITPAQLAFVNSSAILLQNVQQDVASLNLSGDFGSKFVSPWAGQPITMAVSAEQRKTTAGTQSDAASQIQSEVLGTGAPTPDRVGSFTLKEYAAEAQIPLIKDKPFIRALNGEVGYRDTSFETAGAKQSYSSWKIGGDWEPVRSLRFRANIQKATRAPNVNELFQPLTTGLSNVAEDPCQLAKINAADANKAGTLSNLCRLTGVPASEIGSVPLPSSGQINNLTGGNPKLGPEEAKTKTIGFVWEPLPKLAISLDYYQIKIDKAVSSLSTTDILQGCYDPKFNPSFAFNDACAAIGRNPANGTFNGADSKGVFTPLSNSGYQETSGIDLNVNYRLQAKQLNLDPKFGYFDLTFALNQVQKFDFKGTPTSATRDCIGYYSVACASISNSTAPVYKRKFNQRTTWNVGDFAVGYNWRYVSAVDVEPGSGTYLPQYSHIKAYNYLDLSGVWNYNKNLRLNVSINNAANKKPPIVGANVSTTSMDSGNTFPNAYDALGRYVTFGASLKF</sequence>
<name>A0A6L6PN86_9BURK</name>
<evidence type="ECO:0000313" key="16">
    <source>
        <dbReference type="EMBL" id="MTV40600.1"/>
    </source>
</evidence>
<feature type="short sequence motif" description="TonB C-terminal box" evidence="12">
    <location>
        <begin position="986"/>
        <end position="1003"/>
    </location>
</feature>
<evidence type="ECO:0000256" key="10">
    <source>
        <dbReference type="ARBA" id="ARBA00023237"/>
    </source>
</evidence>
<dbReference type="Gene3D" id="2.40.170.20">
    <property type="entry name" value="TonB-dependent receptor, beta-barrel domain"/>
    <property type="match status" value="1"/>
</dbReference>
<dbReference type="PANTHER" id="PTHR47234:SF2">
    <property type="entry name" value="TONB-DEPENDENT RECEPTOR"/>
    <property type="match status" value="1"/>
</dbReference>
<evidence type="ECO:0000256" key="12">
    <source>
        <dbReference type="PROSITE-ProRule" id="PRU10144"/>
    </source>
</evidence>
<keyword evidence="17" id="KW-1185">Reference proteome</keyword>
<keyword evidence="5 11" id="KW-0812">Transmembrane</keyword>
<evidence type="ECO:0000256" key="2">
    <source>
        <dbReference type="ARBA" id="ARBA00009810"/>
    </source>
</evidence>
<dbReference type="InterPro" id="IPR012910">
    <property type="entry name" value="Plug_dom"/>
</dbReference>
<evidence type="ECO:0000256" key="7">
    <source>
        <dbReference type="ARBA" id="ARBA00023077"/>
    </source>
</evidence>
<keyword evidence="9 16" id="KW-0675">Receptor</keyword>
<proteinExistence type="inferred from homology"/>
<dbReference type="Proteomes" id="UP000475582">
    <property type="component" value="Unassembled WGS sequence"/>
</dbReference>
<accession>A0A6L6PN86</accession>
<dbReference type="Gene3D" id="2.170.130.10">
    <property type="entry name" value="TonB-dependent receptor, plug domain"/>
    <property type="match status" value="1"/>
</dbReference>
<feature type="domain" description="TonB-dependent receptor-like beta-barrel" evidence="14">
    <location>
        <begin position="425"/>
        <end position="960"/>
    </location>
</feature>
<dbReference type="PROSITE" id="PS01156">
    <property type="entry name" value="TONB_DEPENDENT_REC_2"/>
    <property type="match status" value="1"/>
</dbReference>
<dbReference type="InterPro" id="IPR039426">
    <property type="entry name" value="TonB-dep_rcpt-like"/>
</dbReference>
<comment type="subcellular location">
    <subcellularLocation>
        <location evidence="1 11">Cell outer membrane</location>
        <topology evidence="1 11">Multi-pass membrane protein</topology>
    </subcellularLocation>
</comment>
<dbReference type="GO" id="GO:0009279">
    <property type="term" value="C:cell outer membrane"/>
    <property type="evidence" value="ECO:0007669"/>
    <property type="project" value="UniProtKB-SubCell"/>
</dbReference>
<dbReference type="InterPro" id="IPR036942">
    <property type="entry name" value="Beta-barrel_TonB_sf"/>
</dbReference>
<keyword evidence="10 11" id="KW-0998">Cell outer membrane</keyword>
<dbReference type="Pfam" id="PF00593">
    <property type="entry name" value="TonB_dep_Rec_b-barrel"/>
    <property type="match status" value="1"/>
</dbReference>
<evidence type="ECO:0000313" key="17">
    <source>
        <dbReference type="Proteomes" id="UP000475582"/>
    </source>
</evidence>
<organism evidence="16 17">
    <name type="scientific">Duganella radicis</name>
    <dbReference type="NCBI Taxonomy" id="551988"/>
    <lineage>
        <taxon>Bacteria</taxon>
        <taxon>Pseudomonadati</taxon>
        <taxon>Pseudomonadota</taxon>
        <taxon>Betaproteobacteria</taxon>
        <taxon>Burkholderiales</taxon>
        <taxon>Oxalobacteraceae</taxon>
        <taxon>Telluria group</taxon>
        <taxon>Duganella</taxon>
    </lineage>
</organism>
<evidence type="ECO:0000256" key="8">
    <source>
        <dbReference type="ARBA" id="ARBA00023136"/>
    </source>
</evidence>
<evidence type="ECO:0000256" key="9">
    <source>
        <dbReference type="ARBA" id="ARBA00023170"/>
    </source>
</evidence>
<dbReference type="AlphaFoldDB" id="A0A6L6PN86"/>
<evidence type="ECO:0000256" key="11">
    <source>
        <dbReference type="PROSITE-ProRule" id="PRU01360"/>
    </source>
</evidence>
<dbReference type="OrthoDB" id="8530571at2"/>
<gene>
    <name evidence="16" type="ORF">GM676_23860</name>
</gene>
<dbReference type="Pfam" id="PF07715">
    <property type="entry name" value="Plug"/>
    <property type="match status" value="1"/>
</dbReference>
<dbReference type="InterPro" id="IPR010917">
    <property type="entry name" value="TonB_rcpt_CS"/>
</dbReference>
<evidence type="ECO:0000256" key="1">
    <source>
        <dbReference type="ARBA" id="ARBA00004571"/>
    </source>
</evidence>
<evidence type="ECO:0000256" key="4">
    <source>
        <dbReference type="ARBA" id="ARBA00022452"/>
    </source>
</evidence>
<keyword evidence="6" id="KW-0732">Signal</keyword>
<comment type="caution">
    <text evidence="16">The sequence shown here is derived from an EMBL/GenBank/DDBJ whole genome shotgun (WGS) entry which is preliminary data.</text>
</comment>
<dbReference type="InterPro" id="IPR000531">
    <property type="entry name" value="Beta-barrel_TonB"/>
</dbReference>
<dbReference type="PANTHER" id="PTHR47234">
    <property type="match status" value="1"/>
</dbReference>
<dbReference type="SUPFAM" id="SSF56935">
    <property type="entry name" value="Porins"/>
    <property type="match status" value="1"/>
</dbReference>
<protein>
    <submittedName>
        <fullName evidence="16">TonB-dependent receptor</fullName>
    </submittedName>
</protein>
<keyword evidence="7 13" id="KW-0798">TonB box</keyword>
<evidence type="ECO:0000256" key="13">
    <source>
        <dbReference type="RuleBase" id="RU003357"/>
    </source>
</evidence>
<reference evidence="16 17" key="1">
    <citation type="submission" date="2019-11" db="EMBL/GenBank/DDBJ databases">
        <title>Type strains purchased from KCTC, JCM and DSMZ.</title>
        <authorList>
            <person name="Lu H."/>
        </authorList>
    </citation>
    <scope>NUCLEOTIDE SEQUENCE [LARGE SCALE GENOMIC DNA]</scope>
    <source>
        <strain evidence="16 17">KCTC 22382</strain>
    </source>
</reference>
<evidence type="ECO:0000256" key="6">
    <source>
        <dbReference type="ARBA" id="ARBA00022729"/>
    </source>
</evidence>
<keyword evidence="3 11" id="KW-0813">Transport</keyword>
<dbReference type="InterPro" id="IPR037066">
    <property type="entry name" value="Plug_dom_sf"/>
</dbReference>
<keyword evidence="4 11" id="KW-1134">Transmembrane beta strand</keyword>